<evidence type="ECO:0000313" key="3">
    <source>
        <dbReference type="Proteomes" id="UP000229498"/>
    </source>
</evidence>
<feature type="transmembrane region" description="Helical" evidence="1">
    <location>
        <begin position="55"/>
        <end position="82"/>
    </location>
</feature>
<accession>A0A2M9G0G2</accession>
<keyword evidence="1" id="KW-0472">Membrane</keyword>
<comment type="caution">
    <text evidence="2">The sequence shown here is derived from an EMBL/GenBank/DDBJ whole genome shotgun (WGS) entry which is preliminary data.</text>
</comment>
<name>A0A2M9G0G2_9PROT</name>
<proteinExistence type="predicted"/>
<dbReference type="EMBL" id="PHIG01000035">
    <property type="protein sequence ID" value="PJK29207.1"/>
    <property type="molecule type" value="Genomic_DNA"/>
</dbReference>
<keyword evidence="3" id="KW-1185">Reference proteome</keyword>
<dbReference type="Proteomes" id="UP000229498">
    <property type="component" value="Unassembled WGS sequence"/>
</dbReference>
<dbReference type="OrthoDB" id="7594268at2"/>
<gene>
    <name evidence="2" type="ORF">CVT23_13025</name>
</gene>
<evidence type="ECO:0000256" key="1">
    <source>
        <dbReference type="SAM" id="Phobius"/>
    </source>
</evidence>
<sequence length="167" mass="18406">MNSSRTAGAHVPASALTWLTALRRYMGFVAAANLIWEFAHMPLYTLWETGSAAEIVFAAVHCTGGDILIALSAVMLSLFLFGNRDWPAERRVQVVAGAIAFGLAYTMFSEWLNIEVREAWAYRELMPVIPVLDAGLSPVLQWIVVPLAGFWWALRINTVPARGEAEA</sequence>
<protein>
    <submittedName>
        <fullName evidence="2">Uncharacterized protein</fullName>
    </submittedName>
</protein>
<reference evidence="2 3" key="1">
    <citation type="submission" date="2017-11" db="EMBL/GenBank/DDBJ databases">
        <title>Draft genome sequence of Rhizobiales bacterium SY3-13.</title>
        <authorList>
            <person name="Sun C."/>
        </authorList>
    </citation>
    <scope>NUCLEOTIDE SEQUENCE [LARGE SCALE GENOMIC DNA]</scope>
    <source>
        <strain evidence="2 3">SY3-13</strain>
    </source>
</reference>
<keyword evidence="1" id="KW-1133">Transmembrane helix</keyword>
<organism evidence="2 3">
    <name type="scientific">Minwuia thermotolerans</name>
    <dbReference type="NCBI Taxonomy" id="2056226"/>
    <lineage>
        <taxon>Bacteria</taxon>
        <taxon>Pseudomonadati</taxon>
        <taxon>Pseudomonadota</taxon>
        <taxon>Alphaproteobacteria</taxon>
        <taxon>Minwuiales</taxon>
        <taxon>Minwuiaceae</taxon>
        <taxon>Minwuia</taxon>
    </lineage>
</organism>
<feature type="transmembrane region" description="Helical" evidence="1">
    <location>
        <begin position="94"/>
        <end position="114"/>
    </location>
</feature>
<evidence type="ECO:0000313" key="2">
    <source>
        <dbReference type="EMBL" id="PJK29207.1"/>
    </source>
</evidence>
<feature type="transmembrane region" description="Helical" evidence="1">
    <location>
        <begin position="134"/>
        <end position="154"/>
    </location>
</feature>
<dbReference type="AlphaFoldDB" id="A0A2M9G0G2"/>
<keyword evidence="1" id="KW-0812">Transmembrane</keyword>